<dbReference type="PANTHER" id="PTHR25465">
    <property type="entry name" value="B-BOX DOMAIN CONTAINING"/>
    <property type="match status" value="1"/>
</dbReference>
<dbReference type="AlphaFoldDB" id="A0A3Q1AH88"/>
<feature type="coiled-coil region" evidence="5">
    <location>
        <begin position="204"/>
        <end position="238"/>
    </location>
</feature>
<keyword evidence="2 4" id="KW-0863">Zinc-finger</keyword>
<dbReference type="Ensembl" id="ENSAOCT00000015065.2">
    <property type="protein sequence ID" value="ENSAOCP00000000355.2"/>
    <property type="gene ID" value="ENSAOCG00000032045.1"/>
</dbReference>
<dbReference type="Gene3D" id="4.10.830.40">
    <property type="match status" value="1"/>
</dbReference>
<dbReference type="SUPFAM" id="SSF57850">
    <property type="entry name" value="RING/U-box"/>
    <property type="match status" value="1"/>
</dbReference>
<protein>
    <recommendedName>
        <fullName evidence="10">E3 ubiquitin/ISG15 ligase TRIM25-like</fullName>
    </recommendedName>
</protein>
<dbReference type="PROSITE" id="PS50089">
    <property type="entry name" value="ZF_RING_2"/>
    <property type="match status" value="1"/>
</dbReference>
<evidence type="ECO:0000259" key="6">
    <source>
        <dbReference type="PROSITE" id="PS50089"/>
    </source>
</evidence>
<evidence type="ECO:0000256" key="5">
    <source>
        <dbReference type="SAM" id="Coils"/>
    </source>
</evidence>
<keyword evidence="1" id="KW-0479">Metal-binding</keyword>
<dbReference type="Pfam" id="PF25600">
    <property type="entry name" value="TRIM_CC"/>
    <property type="match status" value="1"/>
</dbReference>
<evidence type="ECO:0000256" key="1">
    <source>
        <dbReference type="ARBA" id="ARBA00022723"/>
    </source>
</evidence>
<dbReference type="InterPro" id="IPR013083">
    <property type="entry name" value="Znf_RING/FYVE/PHD"/>
</dbReference>
<dbReference type="InterPro" id="IPR001841">
    <property type="entry name" value="Znf_RING"/>
</dbReference>
<dbReference type="PROSITE" id="PS00518">
    <property type="entry name" value="ZF_RING_1"/>
    <property type="match status" value="1"/>
</dbReference>
<evidence type="ECO:0000313" key="8">
    <source>
        <dbReference type="Ensembl" id="ENSAOCP00000000355.2"/>
    </source>
</evidence>
<dbReference type="InterPro" id="IPR051051">
    <property type="entry name" value="E3_ubiq-ligase_TRIM/RNF"/>
</dbReference>
<reference evidence="8" key="3">
    <citation type="submission" date="2025-09" db="UniProtKB">
        <authorList>
            <consortium name="Ensembl"/>
        </authorList>
    </citation>
    <scope>IDENTIFICATION</scope>
</reference>
<dbReference type="SUPFAM" id="SSF57845">
    <property type="entry name" value="B-box zinc-binding domain"/>
    <property type="match status" value="1"/>
</dbReference>
<reference evidence="8" key="2">
    <citation type="submission" date="2025-08" db="UniProtKB">
        <authorList>
            <consortium name="Ensembl"/>
        </authorList>
    </citation>
    <scope>IDENTIFICATION</scope>
</reference>
<dbReference type="Gene3D" id="3.30.160.60">
    <property type="entry name" value="Classic Zinc Finger"/>
    <property type="match status" value="1"/>
</dbReference>
<accession>A0A3Q1AH88</accession>
<keyword evidence="5" id="KW-0175">Coiled coil</keyword>
<dbReference type="GO" id="GO:0008270">
    <property type="term" value="F:zinc ion binding"/>
    <property type="evidence" value="ECO:0007669"/>
    <property type="project" value="UniProtKB-KW"/>
</dbReference>
<evidence type="ECO:0000256" key="4">
    <source>
        <dbReference type="PROSITE-ProRule" id="PRU00024"/>
    </source>
</evidence>
<dbReference type="InterPro" id="IPR058030">
    <property type="entry name" value="TRIM8/14/16/25/29/45/65_CC"/>
</dbReference>
<evidence type="ECO:0000256" key="2">
    <source>
        <dbReference type="ARBA" id="ARBA00022771"/>
    </source>
</evidence>
<dbReference type="InterPro" id="IPR000315">
    <property type="entry name" value="Znf_B-box"/>
</dbReference>
<dbReference type="InterPro" id="IPR017907">
    <property type="entry name" value="Znf_RING_CS"/>
</dbReference>
<feature type="domain" description="RING-type" evidence="6">
    <location>
        <begin position="15"/>
        <end position="58"/>
    </location>
</feature>
<dbReference type="SMART" id="SM00184">
    <property type="entry name" value="RING"/>
    <property type="match status" value="1"/>
</dbReference>
<sequence length="446" mass="51303">MAQEGVQLDQETFSCSICLELLKDPVTIPCGHSYCMKCINTHWDEENQKGIHSCPQCRNTFRPRPVLEQNTMLATLMEELKKTGLQAAPADHHYAGPEDLACDFCTGRKRKAIKSCLDCPASYCENHLQPHYDVPPLKRHKLVEPSKNLQESICCRHDEVMKMFCRTDQQCICYLCSVEEHKGHDTVSAAAERMRWQNGLDESRQKIQQRIQSRHKNLRLLQQELKDLSVSADQTLEKSWKILEALTRLIHNSSNVLHGQIRSQQQTEESQVQELQKKVEQEISDLKKKDAELKQLSDTPDHIMFLHSCPSMSSLAKSARSSSINIRPRRHFEDVLEVLKELKEEIQNSLKDTWGSISEIISLPDLLVQEPQPRTQFEFFRYICDITLDPNTAFTSSVLSEGDRKISLVICYEQDNPQELHPVKRTLLQTFSRVLPVCIIPLLAEM</sequence>
<feature type="coiled-coil region" evidence="5">
    <location>
        <begin position="265"/>
        <end position="299"/>
    </location>
</feature>
<organism evidence="8 9">
    <name type="scientific">Amphiprion ocellaris</name>
    <name type="common">Clown anemonefish</name>
    <dbReference type="NCBI Taxonomy" id="80972"/>
    <lineage>
        <taxon>Eukaryota</taxon>
        <taxon>Metazoa</taxon>
        <taxon>Chordata</taxon>
        <taxon>Craniata</taxon>
        <taxon>Vertebrata</taxon>
        <taxon>Euteleostomi</taxon>
        <taxon>Actinopterygii</taxon>
        <taxon>Neopterygii</taxon>
        <taxon>Teleostei</taxon>
        <taxon>Neoteleostei</taxon>
        <taxon>Acanthomorphata</taxon>
        <taxon>Ovalentaria</taxon>
        <taxon>Pomacentridae</taxon>
        <taxon>Amphiprion</taxon>
    </lineage>
</organism>
<dbReference type="PANTHER" id="PTHR25465:SF5">
    <property type="entry name" value="E3 UBIQUITIN_ISG15 LIGASE TRIM25-RELATED"/>
    <property type="match status" value="1"/>
</dbReference>
<evidence type="ECO:0008006" key="10">
    <source>
        <dbReference type="Google" id="ProtNLM"/>
    </source>
</evidence>
<dbReference type="CDD" id="cd19769">
    <property type="entry name" value="Bbox2_TRIM16-like"/>
    <property type="match status" value="1"/>
</dbReference>
<dbReference type="OMA" id="IMNINAD"/>
<dbReference type="Pfam" id="PF15227">
    <property type="entry name" value="zf-C3HC4_4"/>
    <property type="match status" value="1"/>
</dbReference>
<proteinExistence type="predicted"/>
<dbReference type="Proteomes" id="UP001501940">
    <property type="component" value="Chromosome 22"/>
</dbReference>
<reference evidence="8 9" key="1">
    <citation type="submission" date="2022-01" db="EMBL/GenBank/DDBJ databases">
        <title>A chromosome-scale genome assembly of the false clownfish, Amphiprion ocellaris.</title>
        <authorList>
            <person name="Ryu T."/>
        </authorList>
    </citation>
    <scope>NUCLEOTIDE SEQUENCE [LARGE SCALE GENOMIC DNA]</scope>
</reference>
<dbReference type="Pfam" id="PF00643">
    <property type="entry name" value="zf-B_box"/>
    <property type="match status" value="1"/>
</dbReference>
<dbReference type="PROSITE" id="PS50119">
    <property type="entry name" value="ZF_BBOX"/>
    <property type="match status" value="1"/>
</dbReference>
<evidence type="ECO:0000259" key="7">
    <source>
        <dbReference type="PROSITE" id="PS50119"/>
    </source>
</evidence>
<feature type="domain" description="B box-type" evidence="7">
    <location>
        <begin position="149"/>
        <end position="189"/>
    </location>
</feature>
<dbReference type="Gene3D" id="3.30.40.10">
    <property type="entry name" value="Zinc/RING finger domain, C3HC4 (zinc finger)"/>
    <property type="match status" value="1"/>
</dbReference>
<evidence type="ECO:0000313" key="9">
    <source>
        <dbReference type="Proteomes" id="UP001501940"/>
    </source>
</evidence>
<dbReference type="SMART" id="SM00336">
    <property type="entry name" value="BBOX"/>
    <property type="match status" value="2"/>
</dbReference>
<dbReference type="GeneTree" id="ENSGT01150000286931"/>
<keyword evidence="3" id="KW-0862">Zinc</keyword>
<evidence type="ECO:0000256" key="3">
    <source>
        <dbReference type="ARBA" id="ARBA00022833"/>
    </source>
</evidence>
<keyword evidence="9" id="KW-1185">Reference proteome</keyword>
<name>A0A3Q1AH88_AMPOC</name>